<keyword evidence="3" id="KW-0804">Transcription</keyword>
<evidence type="ECO:0000259" key="5">
    <source>
        <dbReference type="PROSITE" id="PS51077"/>
    </source>
</evidence>
<dbReference type="InterPro" id="IPR036388">
    <property type="entry name" value="WH-like_DNA-bd_sf"/>
</dbReference>
<evidence type="ECO:0000313" key="7">
    <source>
        <dbReference type="EMBL" id="VEA68534.1"/>
    </source>
</evidence>
<evidence type="ECO:0000259" key="6">
    <source>
        <dbReference type="PROSITE" id="PS51078"/>
    </source>
</evidence>
<protein>
    <submittedName>
        <fullName evidence="7">Solvent efflux pump srpABC operon corepressor</fullName>
    </submittedName>
</protein>
<sequence>MDENRTKRESVMSEPPIARDDERTKGIQVIARAAKILNALGEKPNGMSLGEIAQRVDLPRSTVQRIVGALDEAQLVRSHGSVGGVRLGPALLRLITNVHTDVVAIAQPWLQALSDATGETVSLARANGLQLAVVHYIVAERELRVVPRLGMNLPLYSTSGGRALLALDTDDAARTLLGEAYPAITDLTVRDFPALMTRLAEIRRTGLAYDRGETLEGISTMAVAIDTILGRFSISLLIPGPRLQKNEAHYRSEILKCKEALIDEIGKAALRDE</sequence>
<dbReference type="Gene3D" id="1.10.10.10">
    <property type="entry name" value="Winged helix-like DNA-binding domain superfamily/Winged helix DNA-binding domain"/>
    <property type="match status" value="1"/>
</dbReference>
<feature type="domain" description="IclR-ED" evidence="6">
    <location>
        <begin position="83"/>
        <end position="273"/>
    </location>
</feature>
<dbReference type="PROSITE" id="PS51077">
    <property type="entry name" value="HTH_ICLR"/>
    <property type="match status" value="1"/>
</dbReference>
<dbReference type="InterPro" id="IPR029016">
    <property type="entry name" value="GAF-like_dom_sf"/>
</dbReference>
<name>A0A3S4JMJ2_SERRU</name>
<dbReference type="CDD" id="cd00090">
    <property type="entry name" value="HTH_ARSR"/>
    <property type="match status" value="1"/>
</dbReference>
<dbReference type="GO" id="GO:0045892">
    <property type="term" value="P:negative regulation of DNA-templated transcription"/>
    <property type="evidence" value="ECO:0007669"/>
    <property type="project" value="TreeGrafter"/>
</dbReference>
<dbReference type="InterPro" id="IPR014757">
    <property type="entry name" value="Tscrpt_reg_IclR_C"/>
</dbReference>
<evidence type="ECO:0000256" key="2">
    <source>
        <dbReference type="ARBA" id="ARBA00023125"/>
    </source>
</evidence>
<keyword evidence="2" id="KW-0238">DNA-binding</keyword>
<dbReference type="InterPro" id="IPR011991">
    <property type="entry name" value="ArsR-like_HTH"/>
</dbReference>
<dbReference type="SUPFAM" id="SSF55781">
    <property type="entry name" value="GAF domain-like"/>
    <property type="match status" value="1"/>
</dbReference>
<keyword evidence="1" id="KW-0805">Transcription regulation</keyword>
<evidence type="ECO:0000256" key="4">
    <source>
        <dbReference type="SAM" id="MobiDB-lite"/>
    </source>
</evidence>
<dbReference type="GO" id="GO:0003700">
    <property type="term" value="F:DNA-binding transcription factor activity"/>
    <property type="evidence" value="ECO:0007669"/>
    <property type="project" value="TreeGrafter"/>
</dbReference>
<dbReference type="InterPro" id="IPR005471">
    <property type="entry name" value="Tscrpt_reg_IclR_N"/>
</dbReference>
<reference evidence="9 10" key="1">
    <citation type="submission" date="2018-12" db="EMBL/GenBank/DDBJ databases">
        <authorList>
            <consortium name="Pathogen Informatics"/>
        </authorList>
    </citation>
    <scope>NUCLEOTIDE SEQUENCE [LARGE SCALE GENOMIC DNA]</scope>
    <source>
        <strain evidence="8 10">NCTC10036</strain>
        <strain evidence="7 9">NCTC9419</strain>
    </source>
</reference>
<dbReference type="InterPro" id="IPR036390">
    <property type="entry name" value="WH_DNA-bd_sf"/>
</dbReference>
<dbReference type="Proteomes" id="UP000271603">
    <property type="component" value="Chromosome"/>
</dbReference>
<feature type="region of interest" description="Disordered" evidence="4">
    <location>
        <begin position="1"/>
        <end position="24"/>
    </location>
</feature>
<dbReference type="Proteomes" id="UP000281904">
    <property type="component" value="Chromosome"/>
</dbReference>
<dbReference type="SUPFAM" id="SSF46785">
    <property type="entry name" value="Winged helix' DNA-binding domain"/>
    <property type="match status" value="1"/>
</dbReference>
<dbReference type="EMBL" id="LR134155">
    <property type="protein sequence ID" value="VEA68534.1"/>
    <property type="molecule type" value="Genomic_DNA"/>
</dbReference>
<proteinExistence type="predicted"/>
<dbReference type="Pfam" id="PF09339">
    <property type="entry name" value="HTH_IclR"/>
    <property type="match status" value="1"/>
</dbReference>
<dbReference type="Pfam" id="PF01614">
    <property type="entry name" value="IclR_C"/>
    <property type="match status" value="1"/>
</dbReference>
<dbReference type="PANTHER" id="PTHR30136:SF35">
    <property type="entry name" value="HTH-TYPE TRANSCRIPTIONAL REGULATOR RV1719"/>
    <property type="match status" value="1"/>
</dbReference>
<gene>
    <name evidence="7" type="primary">srpS</name>
    <name evidence="8" type="ORF">NCTC10036_03208</name>
    <name evidence="7" type="ORF">NCTC9419_00484</name>
</gene>
<organism evidence="7 9">
    <name type="scientific">Serratia rubidaea</name>
    <name type="common">Serratia marinorubra</name>
    <dbReference type="NCBI Taxonomy" id="61652"/>
    <lineage>
        <taxon>Bacteria</taxon>
        <taxon>Pseudomonadati</taxon>
        <taxon>Pseudomonadota</taxon>
        <taxon>Gammaproteobacteria</taxon>
        <taxon>Enterobacterales</taxon>
        <taxon>Yersiniaceae</taxon>
        <taxon>Serratia</taxon>
    </lineage>
</organism>
<dbReference type="SMART" id="SM00346">
    <property type="entry name" value="HTH_ICLR"/>
    <property type="match status" value="1"/>
</dbReference>
<evidence type="ECO:0000313" key="9">
    <source>
        <dbReference type="Proteomes" id="UP000271603"/>
    </source>
</evidence>
<dbReference type="PANTHER" id="PTHR30136">
    <property type="entry name" value="HELIX-TURN-HELIX TRANSCRIPTIONAL REGULATOR, ICLR FAMILY"/>
    <property type="match status" value="1"/>
</dbReference>
<evidence type="ECO:0000313" key="10">
    <source>
        <dbReference type="Proteomes" id="UP000281904"/>
    </source>
</evidence>
<dbReference type="STRING" id="61652.AXX16_2110"/>
<evidence type="ECO:0000256" key="3">
    <source>
        <dbReference type="ARBA" id="ARBA00023163"/>
    </source>
</evidence>
<evidence type="ECO:0000313" key="8">
    <source>
        <dbReference type="EMBL" id="VEI68026.1"/>
    </source>
</evidence>
<dbReference type="PROSITE" id="PS51078">
    <property type="entry name" value="ICLR_ED"/>
    <property type="match status" value="1"/>
</dbReference>
<dbReference type="AlphaFoldDB" id="A0A3S4JMJ2"/>
<accession>A0A3S4JMJ2</accession>
<dbReference type="EMBL" id="LR134493">
    <property type="protein sequence ID" value="VEI68026.1"/>
    <property type="molecule type" value="Genomic_DNA"/>
</dbReference>
<dbReference type="Gene3D" id="3.30.450.40">
    <property type="match status" value="1"/>
</dbReference>
<dbReference type="GO" id="GO:0003677">
    <property type="term" value="F:DNA binding"/>
    <property type="evidence" value="ECO:0007669"/>
    <property type="project" value="UniProtKB-KW"/>
</dbReference>
<dbReference type="InterPro" id="IPR050707">
    <property type="entry name" value="HTH_MetabolicPath_Reg"/>
</dbReference>
<feature type="domain" description="HTH iclR-type" evidence="5">
    <location>
        <begin position="27"/>
        <end position="89"/>
    </location>
</feature>
<evidence type="ECO:0000256" key="1">
    <source>
        <dbReference type="ARBA" id="ARBA00023015"/>
    </source>
</evidence>